<proteinExistence type="predicted"/>
<dbReference type="InterPro" id="IPR039279">
    <property type="entry name" value="QRT3-like"/>
</dbReference>
<feature type="domain" description="Rhamnogalacturonase A/B/Epimerase-like pectate lyase" evidence="1">
    <location>
        <begin position="90"/>
        <end position="200"/>
    </location>
</feature>
<evidence type="ECO:0000313" key="2">
    <source>
        <dbReference type="EMBL" id="KAJ4361095.1"/>
    </source>
</evidence>
<protein>
    <recommendedName>
        <fullName evidence="1">Rhamnogalacturonase A/B/Epimerase-like pectate lyase domain-containing protein</fullName>
    </recommendedName>
</protein>
<dbReference type="Proteomes" id="UP001140513">
    <property type="component" value="Unassembled WGS sequence"/>
</dbReference>
<reference evidence="2" key="1">
    <citation type="submission" date="2022-10" db="EMBL/GenBank/DDBJ databases">
        <title>Tapping the CABI collections for fungal endophytes: first genome assemblies for Collariella, Neodidymelliopsis, Ascochyta clinopodiicola, Didymella pomorum, Didymosphaeria variabile, Neocosmospora piperis and Neocucurbitaria cava.</title>
        <authorList>
            <person name="Hill R."/>
        </authorList>
    </citation>
    <scope>NUCLEOTIDE SEQUENCE</scope>
    <source>
        <strain evidence="2">IMI 356815</strain>
    </source>
</reference>
<dbReference type="Pfam" id="PF12708">
    <property type="entry name" value="Pect-lyase_RHGA_epim"/>
    <property type="match status" value="1"/>
</dbReference>
<dbReference type="SUPFAM" id="SSF51126">
    <property type="entry name" value="Pectin lyase-like"/>
    <property type="match status" value="1"/>
</dbReference>
<dbReference type="InterPro" id="IPR011050">
    <property type="entry name" value="Pectin_lyase_fold/virulence"/>
</dbReference>
<name>A0A9W8XYU6_9PLEO</name>
<dbReference type="OrthoDB" id="1046782at2759"/>
<dbReference type="AlphaFoldDB" id="A0A9W8XYU6"/>
<comment type="caution">
    <text evidence="2">The sequence shown here is derived from an EMBL/GenBank/DDBJ whole genome shotgun (WGS) entry which is preliminary data.</text>
</comment>
<evidence type="ECO:0000259" key="1">
    <source>
        <dbReference type="Pfam" id="PF12708"/>
    </source>
</evidence>
<dbReference type="EMBL" id="JAPEUX010000001">
    <property type="protein sequence ID" value="KAJ4361095.1"/>
    <property type="molecule type" value="Genomic_DNA"/>
</dbReference>
<dbReference type="PANTHER" id="PTHR33928">
    <property type="entry name" value="POLYGALACTURONASE QRT3"/>
    <property type="match status" value="1"/>
</dbReference>
<dbReference type="GO" id="GO:0004650">
    <property type="term" value="F:polygalacturonase activity"/>
    <property type="evidence" value="ECO:0007669"/>
    <property type="project" value="InterPro"/>
</dbReference>
<dbReference type="GeneID" id="80905194"/>
<gene>
    <name evidence="2" type="ORF">N0V89_001664</name>
</gene>
<dbReference type="InterPro" id="IPR024535">
    <property type="entry name" value="RHGA/B-epi-like_pectate_lyase"/>
</dbReference>
<accession>A0A9W8XYU6</accession>
<dbReference type="RefSeq" id="XP_056077297.1">
    <property type="nucleotide sequence ID" value="XM_056210475.1"/>
</dbReference>
<evidence type="ECO:0000313" key="3">
    <source>
        <dbReference type="Proteomes" id="UP001140513"/>
    </source>
</evidence>
<dbReference type="PANTHER" id="PTHR33928:SF2">
    <property type="entry name" value="PECTATE LYASE SUPERFAMILY PROTEIN DOMAIN-CONTAINING PROTEIN-RELATED"/>
    <property type="match status" value="1"/>
</dbReference>
<keyword evidence="3" id="KW-1185">Reference proteome</keyword>
<dbReference type="InterPro" id="IPR012334">
    <property type="entry name" value="Pectin_lyas_fold"/>
</dbReference>
<organism evidence="2 3">
    <name type="scientific">Didymosphaeria variabile</name>
    <dbReference type="NCBI Taxonomy" id="1932322"/>
    <lineage>
        <taxon>Eukaryota</taxon>
        <taxon>Fungi</taxon>
        <taxon>Dikarya</taxon>
        <taxon>Ascomycota</taxon>
        <taxon>Pezizomycotina</taxon>
        <taxon>Dothideomycetes</taxon>
        <taxon>Pleosporomycetidae</taxon>
        <taxon>Pleosporales</taxon>
        <taxon>Massarineae</taxon>
        <taxon>Didymosphaeriaceae</taxon>
        <taxon>Didymosphaeria</taxon>
    </lineage>
</organism>
<dbReference type="Gene3D" id="2.160.20.10">
    <property type="entry name" value="Single-stranded right-handed beta-helix, Pectin lyase-like"/>
    <property type="match status" value="1"/>
</dbReference>
<sequence>MFDHSVLATGPAALNRNASYNPSNIKSAKPLKVEAKFETAAACSGPVTSNPTSFWMDQQDHTGNARGYAPFLRERQELIEQGDFYTYKTYRNVQSYGAKGDGTGDQTAAIQNALNDDSRGGNRYQGPLAAQPAHVFIPSGTYQLSSKLDLRKGTIIMGDPNNPPVLKAAPGFSGDVLVDGYDAASAAETSFMTQLRNVIIE</sequence>